<dbReference type="CDD" id="cd03424">
    <property type="entry name" value="NUDIX_ADPRase_Nudt5_UGPPase_Nudt14"/>
    <property type="match status" value="1"/>
</dbReference>
<evidence type="ECO:0000256" key="2">
    <source>
        <dbReference type="ARBA" id="ARBA00001946"/>
    </source>
</evidence>
<dbReference type="GO" id="GO:0016787">
    <property type="term" value="F:hydrolase activity"/>
    <property type="evidence" value="ECO:0007669"/>
    <property type="project" value="UniProtKB-KW"/>
</dbReference>
<accession>A0AAW4L2H4</accession>
<evidence type="ECO:0000256" key="5">
    <source>
        <dbReference type="ARBA" id="ARBA00022801"/>
    </source>
</evidence>
<reference evidence="9 10" key="1">
    <citation type="submission" date="2021-05" db="EMBL/GenBank/DDBJ databases">
        <title>The draft genome of Geobacter pelophilus DSM 12255.</title>
        <authorList>
            <person name="Xu Z."/>
            <person name="Masuda Y."/>
            <person name="Itoh H."/>
            <person name="Senoo K."/>
        </authorList>
    </citation>
    <scope>NUCLEOTIDE SEQUENCE [LARGE SCALE GENOMIC DNA]</scope>
    <source>
        <strain evidence="9 10">DSM 12255</strain>
    </source>
</reference>
<dbReference type="GO" id="GO:0005829">
    <property type="term" value="C:cytosol"/>
    <property type="evidence" value="ECO:0007669"/>
    <property type="project" value="TreeGrafter"/>
</dbReference>
<dbReference type="PROSITE" id="PS51462">
    <property type="entry name" value="NUDIX"/>
    <property type="match status" value="1"/>
</dbReference>
<dbReference type="RefSeq" id="WP_214171055.1">
    <property type="nucleotide sequence ID" value="NZ_JAHCVJ010000002.1"/>
</dbReference>
<name>A0AAW4L2H4_9BACT</name>
<evidence type="ECO:0000313" key="10">
    <source>
        <dbReference type="Proteomes" id="UP000811899"/>
    </source>
</evidence>
<proteinExistence type="inferred from homology"/>
<evidence type="ECO:0000256" key="7">
    <source>
        <dbReference type="ARBA" id="ARBA00032272"/>
    </source>
</evidence>
<evidence type="ECO:0000256" key="3">
    <source>
        <dbReference type="ARBA" id="ARBA00007275"/>
    </source>
</evidence>
<keyword evidence="10" id="KW-1185">Reference proteome</keyword>
<evidence type="ECO:0000256" key="6">
    <source>
        <dbReference type="ARBA" id="ARBA00032162"/>
    </source>
</evidence>
<evidence type="ECO:0000313" key="9">
    <source>
        <dbReference type="EMBL" id="MBT0664005.1"/>
    </source>
</evidence>
<dbReference type="SUPFAM" id="SSF55811">
    <property type="entry name" value="Nudix"/>
    <property type="match status" value="1"/>
</dbReference>
<protein>
    <recommendedName>
        <fullName evidence="4">GDP-mannose pyrophosphatase</fullName>
    </recommendedName>
    <alternativeName>
        <fullName evidence="6">GDP-mannose hydrolase</fullName>
    </alternativeName>
    <alternativeName>
        <fullName evidence="7">GDPMK</fullName>
    </alternativeName>
</protein>
<comment type="caution">
    <text evidence="9">The sequence shown here is derived from an EMBL/GenBank/DDBJ whole genome shotgun (WGS) entry which is preliminary data.</text>
</comment>
<dbReference type="EMBL" id="JAHCVJ010000002">
    <property type="protein sequence ID" value="MBT0664005.1"/>
    <property type="molecule type" value="Genomic_DNA"/>
</dbReference>
<dbReference type="Proteomes" id="UP000811899">
    <property type="component" value="Unassembled WGS sequence"/>
</dbReference>
<comment type="catalytic activity">
    <reaction evidence="1">
        <text>GDP-alpha-D-mannose + H2O = alpha-D-mannose 1-phosphate + GMP + 2 H(+)</text>
        <dbReference type="Rhea" id="RHEA:27978"/>
        <dbReference type="ChEBI" id="CHEBI:15377"/>
        <dbReference type="ChEBI" id="CHEBI:15378"/>
        <dbReference type="ChEBI" id="CHEBI:57527"/>
        <dbReference type="ChEBI" id="CHEBI:58115"/>
        <dbReference type="ChEBI" id="CHEBI:58409"/>
    </reaction>
</comment>
<evidence type="ECO:0000256" key="1">
    <source>
        <dbReference type="ARBA" id="ARBA00000847"/>
    </source>
</evidence>
<evidence type="ECO:0000256" key="4">
    <source>
        <dbReference type="ARBA" id="ARBA00016377"/>
    </source>
</evidence>
<evidence type="ECO:0000259" key="8">
    <source>
        <dbReference type="PROSITE" id="PS51462"/>
    </source>
</evidence>
<feature type="domain" description="Nudix hydrolase" evidence="8">
    <location>
        <begin position="35"/>
        <end position="169"/>
    </location>
</feature>
<comment type="cofactor">
    <cofactor evidence="2">
        <name>Mg(2+)</name>
        <dbReference type="ChEBI" id="CHEBI:18420"/>
    </cofactor>
</comment>
<dbReference type="GO" id="GO:0019693">
    <property type="term" value="P:ribose phosphate metabolic process"/>
    <property type="evidence" value="ECO:0007669"/>
    <property type="project" value="TreeGrafter"/>
</dbReference>
<dbReference type="InterPro" id="IPR015797">
    <property type="entry name" value="NUDIX_hydrolase-like_dom_sf"/>
</dbReference>
<dbReference type="InterPro" id="IPR000086">
    <property type="entry name" value="NUDIX_hydrolase_dom"/>
</dbReference>
<sequence length="173" mass="19210">METRNRSIIFNGIVVDLEQMEVKISDKGWHTFQIVRHPGGSAVLPLHEDGTVTLIRQPRPAINEFTLEIPAGRLSTGEDPVDCARRELLEETGLRATTLEPLGFIYSSPGVFDEKIYLFLANDLTQGESAQEQFEDIHPVRVPLSDALAMACDGRIIDGKTIVALLRASRREA</sequence>
<dbReference type="InterPro" id="IPR020084">
    <property type="entry name" value="NUDIX_hydrolase_CS"/>
</dbReference>
<gene>
    <name evidence="9" type="ORF">KI809_06790</name>
</gene>
<dbReference type="PANTHER" id="PTHR11839">
    <property type="entry name" value="UDP/ADP-SUGAR PYROPHOSPHATASE"/>
    <property type="match status" value="1"/>
</dbReference>
<keyword evidence="5 9" id="KW-0378">Hydrolase</keyword>
<dbReference type="PROSITE" id="PS00893">
    <property type="entry name" value="NUDIX_BOX"/>
    <property type="match status" value="1"/>
</dbReference>
<organism evidence="9 10">
    <name type="scientific">Geoanaerobacter pelophilus</name>
    <dbReference type="NCBI Taxonomy" id="60036"/>
    <lineage>
        <taxon>Bacteria</taxon>
        <taxon>Pseudomonadati</taxon>
        <taxon>Thermodesulfobacteriota</taxon>
        <taxon>Desulfuromonadia</taxon>
        <taxon>Geobacterales</taxon>
        <taxon>Geobacteraceae</taxon>
        <taxon>Geoanaerobacter</taxon>
    </lineage>
</organism>
<dbReference type="GO" id="GO:0006753">
    <property type="term" value="P:nucleoside phosphate metabolic process"/>
    <property type="evidence" value="ECO:0007669"/>
    <property type="project" value="TreeGrafter"/>
</dbReference>
<dbReference type="Pfam" id="PF00293">
    <property type="entry name" value="NUDIX"/>
    <property type="match status" value="1"/>
</dbReference>
<comment type="similarity">
    <text evidence="3">Belongs to the Nudix hydrolase family. NudK subfamily.</text>
</comment>
<dbReference type="AlphaFoldDB" id="A0AAW4L2H4"/>
<dbReference type="PANTHER" id="PTHR11839:SF18">
    <property type="entry name" value="NUDIX HYDROLASE DOMAIN-CONTAINING PROTEIN"/>
    <property type="match status" value="1"/>
</dbReference>
<dbReference type="Gene3D" id="3.90.79.10">
    <property type="entry name" value="Nucleoside Triphosphate Pyrophosphohydrolase"/>
    <property type="match status" value="1"/>
</dbReference>